<dbReference type="OrthoDB" id="9804751at2"/>
<keyword evidence="3" id="KW-1185">Reference proteome</keyword>
<dbReference type="Pfam" id="PF00563">
    <property type="entry name" value="EAL"/>
    <property type="match status" value="1"/>
</dbReference>
<dbReference type="PANTHER" id="PTHR33525:SF4">
    <property type="entry name" value="CYCLIC DI-GMP PHOSPHODIESTERASE CDGJ"/>
    <property type="match status" value="1"/>
</dbReference>
<dbReference type="AlphaFoldDB" id="A0A1G5SFN7"/>
<dbReference type="SUPFAM" id="SSF141868">
    <property type="entry name" value="EAL domain-like"/>
    <property type="match status" value="1"/>
</dbReference>
<proteinExistence type="predicted"/>
<dbReference type="EMBL" id="FMWO01000056">
    <property type="protein sequence ID" value="SCZ86015.1"/>
    <property type="molecule type" value="Genomic_DNA"/>
</dbReference>
<protein>
    <submittedName>
        <fullName evidence="2">Diguanylate phosphodiesterase</fullName>
    </submittedName>
</protein>
<dbReference type="RefSeq" id="WP_090286777.1">
    <property type="nucleotide sequence ID" value="NZ_FMWO01000056.1"/>
</dbReference>
<dbReference type="Pfam" id="PF08668">
    <property type="entry name" value="HDOD"/>
    <property type="match status" value="1"/>
</dbReference>
<gene>
    <name evidence="2" type="ORF">NSMM_480017</name>
</gene>
<accession>A0A1G5SFN7</accession>
<dbReference type="InterPro" id="IPR001633">
    <property type="entry name" value="EAL_dom"/>
</dbReference>
<dbReference type="PANTHER" id="PTHR33525">
    <property type="match status" value="1"/>
</dbReference>
<dbReference type="SMART" id="SM00052">
    <property type="entry name" value="EAL"/>
    <property type="match status" value="1"/>
</dbReference>
<sequence>MDNIFLGRQPILDRQQNLVAYELLFRPGQVDSVHVADNVNASANVLVNAYGQLGIQRVLGNQRGFINVNQELLLSDAILLLPHQHVVLELLESIVITPEIVQRCLDLKQKGYHLALDDVTTIDERLESLLPIVNVVKVDVLALTDAAIEQLITRLKRWPVVLLAEKVENPVRARLCMDLGFELFQGFFFAKPEIVSGKQIEPSNLSMLQLLSLVMQDGEIEKIEQLLKHQPGLSYNLLRMVNSVAGGLPQKVGSIKQAVMVLGYQQLQRWVQLLLYAVNSSGENNTNALMQTAAIRGRLMELIAAMDRPHDKSYQDRAFMTGIMSLLDALLGMNIQEVVDKLEMPEEMTRALLKREGRLGQQLLLVEASENNDLIQVDKIIVDLGFLDTSALTHAELSALEWAGQIDQ</sequence>
<dbReference type="PIRSF" id="PIRSF003180">
    <property type="entry name" value="DiGMPpdiest_YuxH"/>
    <property type="match status" value="1"/>
</dbReference>
<reference evidence="2 3" key="1">
    <citation type="submission" date="2016-10" db="EMBL/GenBank/DDBJ databases">
        <authorList>
            <person name="de Groot N.N."/>
        </authorList>
    </citation>
    <scope>NUCLEOTIDE SEQUENCE [LARGE SCALE GENOMIC DNA]</scope>
    <source>
        <strain evidence="2">1</strain>
    </source>
</reference>
<dbReference type="STRING" id="51642.NSMM_480017"/>
<evidence type="ECO:0000259" key="1">
    <source>
        <dbReference type="PROSITE" id="PS51833"/>
    </source>
</evidence>
<dbReference type="InterPro" id="IPR014408">
    <property type="entry name" value="dGMP_Pdiesterase_EAL/HD-GYP"/>
</dbReference>
<dbReference type="SUPFAM" id="SSF109604">
    <property type="entry name" value="HD-domain/PDEase-like"/>
    <property type="match status" value="1"/>
</dbReference>
<dbReference type="InterPro" id="IPR052340">
    <property type="entry name" value="RNase_Y/CdgJ"/>
</dbReference>
<evidence type="ECO:0000313" key="3">
    <source>
        <dbReference type="Proteomes" id="UP000198729"/>
    </source>
</evidence>
<dbReference type="Proteomes" id="UP000198729">
    <property type="component" value="Unassembled WGS sequence"/>
</dbReference>
<name>A0A1G5SFN7_9PROT</name>
<dbReference type="Gene3D" id="1.10.3210.10">
    <property type="entry name" value="Hypothetical protein af1432"/>
    <property type="match status" value="1"/>
</dbReference>
<organism evidence="2 3">
    <name type="scientific">Nitrosomonas mobilis</name>
    <dbReference type="NCBI Taxonomy" id="51642"/>
    <lineage>
        <taxon>Bacteria</taxon>
        <taxon>Pseudomonadati</taxon>
        <taxon>Pseudomonadota</taxon>
        <taxon>Betaproteobacteria</taxon>
        <taxon>Nitrosomonadales</taxon>
        <taxon>Nitrosomonadaceae</taxon>
        <taxon>Nitrosomonas</taxon>
    </lineage>
</organism>
<dbReference type="InterPro" id="IPR035919">
    <property type="entry name" value="EAL_sf"/>
</dbReference>
<dbReference type="PROSITE" id="PS51833">
    <property type="entry name" value="HDOD"/>
    <property type="match status" value="1"/>
</dbReference>
<feature type="domain" description="HDOD" evidence="1">
    <location>
        <begin position="200"/>
        <end position="390"/>
    </location>
</feature>
<evidence type="ECO:0000313" key="2">
    <source>
        <dbReference type="EMBL" id="SCZ86015.1"/>
    </source>
</evidence>
<dbReference type="Gene3D" id="3.20.20.450">
    <property type="entry name" value="EAL domain"/>
    <property type="match status" value="1"/>
</dbReference>
<dbReference type="InterPro" id="IPR013976">
    <property type="entry name" value="HDOD"/>
</dbReference>